<organism evidence="1 2">
    <name type="scientific">[Candida] jaroonii</name>
    <dbReference type="NCBI Taxonomy" id="467808"/>
    <lineage>
        <taxon>Eukaryota</taxon>
        <taxon>Fungi</taxon>
        <taxon>Dikarya</taxon>
        <taxon>Ascomycota</taxon>
        <taxon>Saccharomycotina</taxon>
        <taxon>Pichiomycetes</taxon>
        <taxon>Debaryomycetaceae</taxon>
        <taxon>Yamadazyma</taxon>
    </lineage>
</organism>
<proteinExistence type="predicted"/>
<keyword evidence="2" id="KW-1185">Reference proteome</keyword>
<accession>A0ACA9YBI4</accession>
<protein>
    <submittedName>
        <fullName evidence="1">Transmembrane 9 superfamily member 3</fullName>
    </submittedName>
</protein>
<sequence length="652" mass="74456">MLGILVIFQLFVYVLSFDFGLSPKYYKIGEPVDLLVNKAESDHTQLPYAYYDLRFVCPRSKGKKALHLSLGEILRGDRIYESDYKLNFGIDNHCTRLCDFKAKEAQLKFADQLIKSGYVVHWSVDGLPGATTFVSNNKNSKYYAAGFPLGFFNKDQSYLYNHFMLVIRYHTEKHDPSLHTIVGFEVYPKSVVDETCPGSSKDYKNLAVNLKKDSKGKIAPVRIPYTYSVYWREDNSVDYQNRWALYYQNDNIDHSRGIHLVSFLNSIVLLFLVSLIVAIILFRILKSDLSKSSTLPTTVDENNGWKNLNNEVTKKPQYPLVLSMFVSSGLQLMIATVGIIFTTIIKSQFETQPQGSQFNNYQGAFTSFALSCFVLSGIIPSFIGIILYKIFNNDGINNPYPRLANYKLSILFSGFLPILILSFMIFFNFFVFAKESSNALPFGTIVVLLVLFLLIMLPLGLIGGHYGNKTKFKDSSFYHFASLPKSTKTLKPSPITNTPSRIIKNTVFLMIMYGLIPFGVVYVELSFILNSIWLEKTSFYYMYGFLFITIIMLMVIIAESAIIGIYINLIVDNNPSWQWLCFRIGCSIGLYIYGYSFYYFFNHLFFRDFVSILLYFAYMGLISLLVGITCGSVSVITGFIFIKKIYSSRKSD</sequence>
<evidence type="ECO:0000313" key="1">
    <source>
        <dbReference type="EMBL" id="CAH6722196.1"/>
    </source>
</evidence>
<dbReference type="Proteomes" id="UP001152531">
    <property type="component" value="Unassembled WGS sequence"/>
</dbReference>
<name>A0ACA9YBI4_9ASCO</name>
<keyword evidence="1" id="KW-0472">Membrane</keyword>
<comment type="caution">
    <text evidence="1">The sequence shown here is derived from an EMBL/GenBank/DDBJ whole genome shotgun (WGS) entry which is preliminary data.</text>
</comment>
<reference evidence="1" key="1">
    <citation type="submission" date="2022-06" db="EMBL/GenBank/DDBJ databases">
        <authorList>
            <person name="Legras J.-L."/>
            <person name="Devillers H."/>
            <person name="Grondin C."/>
        </authorList>
    </citation>
    <scope>NUCLEOTIDE SEQUENCE</scope>
    <source>
        <strain evidence="1">CLIB 1444</strain>
    </source>
</reference>
<evidence type="ECO:0000313" key="2">
    <source>
        <dbReference type="Proteomes" id="UP001152531"/>
    </source>
</evidence>
<dbReference type="EMBL" id="CALSDN010000008">
    <property type="protein sequence ID" value="CAH6722196.1"/>
    <property type="molecule type" value="Genomic_DNA"/>
</dbReference>
<gene>
    <name evidence="1" type="ORF">CLIB1444_08S04038</name>
</gene>
<keyword evidence="1" id="KW-0812">Transmembrane</keyword>